<dbReference type="GO" id="GO:0031177">
    <property type="term" value="F:phosphopantetheine binding"/>
    <property type="evidence" value="ECO:0007669"/>
    <property type="project" value="InterPro"/>
</dbReference>
<dbReference type="InterPro" id="IPR042099">
    <property type="entry name" value="ANL_N_sf"/>
</dbReference>
<dbReference type="GO" id="GO:0016491">
    <property type="term" value="F:oxidoreductase activity"/>
    <property type="evidence" value="ECO:0007669"/>
    <property type="project" value="UniProtKB-KW"/>
</dbReference>
<feature type="region of interest" description="N-terminal hotdog fold" evidence="10">
    <location>
        <begin position="958"/>
        <end position="1090"/>
    </location>
</feature>
<dbReference type="Gene3D" id="3.40.50.720">
    <property type="entry name" value="NAD(P)-binding Rossmann-like Domain"/>
    <property type="match status" value="3"/>
</dbReference>
<dbReference type="OrthoDB" id="329835at2759"/>
<dbReference type="InterPro" id="IPR029063">
    <property type="entry name" value="SAM-dependent_MTases_sf"/>
</dbReference>
<dbReference type="InterPro" id="IPR057326">
    <property type="entry name" value="KR_dom"/>
</dbReference>
<dbReference type="InterPro" id="IPR045851">
    <property type="entry name" value="AMP-bd_C_sf"/>
</dbReference>
<sequence>MSAKVTHGYPNEPIAIIGSACRFPGDSSSPSKLWELLREPRDVLQEIPDSRFNPDGFYHEDPLHHGTSNVRHAYLLNEDVGLFDAQFFGIKPVEANSVDPQQRILLEVVYEGLERAGLQLDRLQGSKTGVYVGVMSADYMELLARDIDAFPTYFASGTARSILSNRVSYFFDWHGPSMTIDTACSSSLFALHLAVQSLRSGESPAAIVAGANLALSPEQFVAESKLKMLSPDGRSRMWDKDANGYARGDGVAALVLKTLRAALADGDDIECLIRETGVNQDGRTKGITMPSPTAQSDLIWSTYKRAGLDLSRAADRPQYFEAHGTGTPAGDPVEAEAISTAFFGPSVGYQRSASDPPLYVGSIKTVIGHTEGTAGVAGVIKGTLALQNGLVPPNLLLNELNTNVKPFYRDLEVPKQATEWPVLPPGVPRRVSINSFGFGGANAHTILEEYRPISTPPVVPSLRSAQLSPFNFSASSEKALTGILSAYSSYLRENPLTSLRDLSWTLNCRRSTLPLRLTVAASTTEGLVSKLDDLALSLSGVVAASSRTSHRSESPKLLGVFTGQGAQWASMGTKLLAASKLALGRITILQESLNSLPANHAPKWDLLEELSKDKSTSRISEAAFSQPLCTAIQIVLVDLLKAAGIKFAAVVGHSSGEIAASYAAGYISAEDAIRIAYYRGYFLHLAEGPEGSESGAMMAVGITYEDAQELCELEEFEGRISIAASNSPESLTLSGDSSAIELAQKILEDEKKFARVLKVDKAYHSHHMLPCAGPYIEALTAANIKIQARLSNHEHPRWISSVYGEDMEAIGASTLSGEYWSRNMVNQVRFSQALEYAISASGPIDLALEVGPHPALKSPAIQTFKAVTGGEVPYVGTLRRGADDVEALAEGLGSIWQFLGAKAISFAAFDRRLHADDSGAHSPKLLKDLPSYAWEHDRVYWHESRYSKGFRTSNQRPHQLLGTKLPDGTENEVRWKNYLHPREIPWLVHHQVDRQIVFPAAGYLSATIEAVAQIYGIQSIQLIDLYDVVIGQALVLEENSSVETLFSFRVIEEAEHYVEAVFSFFSASTKDSTSMSKNAHGNLRITLGVPSEDELPSPYISEREFLEVDPQRFYNTVRDIGLGYTGPFQKIIEARRRSGESSGVIQTPERENEGDTPLIIHPGTFDCAIQSIILAYSFPGDGRMRSIYLPTSINRLRVDPSSIIRHKGPTASKVRFFAYITSNRPTDLSGDVEIHSEDGSATLVQLQGLRTTPLTPAAPSNDLQLFFKTSWQPDSPIGSPSLWGGGGNSYDYDLAFAQERVAYYYIRQLHEAIPPSERLGLQWYHKAFYEYIDHVLAWVAQGTHPFAKAEWANDTQYELVEIFERFPDSIDLRIMRAVGTNLESAMRQDMNILEAMMKDNMLNDFYATSLGMEAYLQDMARMVGQLSHRYPHMNVLEIGAGTGGATDMVFQQLKGSFASYTYTDISSGFFENAQVKFHQHRAKMTFKVLDIEKDIITQGYTPHSFDLIVASLVLHATRDLEQTMHNVRKLLKPGGRLIMLEITDNDPIRFGFIFGGLPGWWLGYDQGRKLSPCVGIEEWEALITKTGFSSIEAITSHNKTFPLPLSVIAAQALDGRVTFLLDPLSERSESLQLDSLTILGGGTSKTAELAREIEAAVGYQYKSKPKRILFLEDVSRHDLPFLGSIVSLVDLEDEPSFERMTSGKLAALQEIFKQNKTVLWVTRGALHGSPYRNMYRGLQRTMQKELTHLKVQMLDFASETDINAKVIASKLLQMEATNVWEQAGRTSDMLWYQETEVLIHNSRTLVPRIRLDSKRNQRYNSSRRLITEDISLDQAVVGVRHSGSSFVIEQRNDTQNTARPGYVDVCLEYSLLKTVKLPNGSFLYLSTGHDIMSDEQVISLSVTLESRIRTPESWVLRLNSESEEESKRALLGLYLQILTENILWGVKAGESVAILNPCYSLGNILTQNSAERGVNIILLTDAATGKEITARPWTSIHPRATKYALGRVIPRNLRRFIHSGGSDDLVAAIIDALPPKCVVVNQQDFTSLGPSVGMGYSTVSAVAGHLQAAWTRSILSVTVPESHPLVAISQLAKYPASLSKQTFLSWSSLAVTPVQLQPATKVVRFSKDKTYWMVGLTGSLGLSLCEWMAQRGAKYIALSSRNPRVDDGWKQAMADLGCTVRVFANDVTNRDDVLSLHKKISETLPPIAGVAQGAMVLDDALFPDVDLDRFHKITKPKVNGSIYLDELFSTDQLEFFVFFSSVAYVTGNAGQSIYGAASAFMASLATQRRRRGLAASVINIGAILGTGYVSRELSLQQQEYLRKVGLVWMSEQDAHEIFAEGILASRPDSADSPEFETGLRTDEGRSRDIVSEPPMLQHLGIKGNIAGSVGVQTKENIKTKARLLTATTHEQVFDILKEGFLLKLQTALQADPNKPMLDLSLDEIGADSLVAVDIRSWFLKESGVDVPVLKILNSPSVRDLLAFAQNSVPQSIIPNVLREGEAPLAETALAVPGIREMPQIINKSESDSDVAAQSSSQSDAKESIGGVITPESSEVPSEADENDLPKPPGLIELTLPTWGSKLVAERIVPMSFGQSRFWFLKHYVQDKTAFNITTVIKLKGQLQADVLEKALLTVGQRHEALRTLFFIDETTRAPKQAVLTKPRLRLEKITINNEQQIGEEVVQARNHVFDIEHGEALKVQLLSLSPESHWIILGYHHIYMDGIGYVVFISDWEKAYNGVLDAKPSSLLQYPDFSQRQIHDYQSGAWSNELAFWRSQFPDLPNSLPLLPLTQLSTRPTTSGFGSYTASFRVDRHLTDQVSQICQRFKVTPFHLHLAIFNILLYRYTAQVDDMCIGIADANRKEADVQGSLGIFLDLLPIRLRRTPQETFANTLKDVRKATLAAFGNSRVPFDVLLNELNVPRVPSHSPLFQAFMNYRQNHQESRSIFGCDGELDIVATGQTDYDISVDILDLTADKGESLVSVAVQKDIYDQHAAETLAKSYHTLLRQFLDNPAARITWVALHSNEDIENAIEIGRGFEAPSLHPTIVHRIDAIVAKYSDRMALKDTYGTKLTYQELSARVNNNAQRLLDLGANRTSNVGVFQTASADWICSLLAILRVGAAYVPLDPKVGSDRLSLIVNDCRPVAILVDTSTENDAFITELQRFSTTPRIINVTGVHTTSNATIVPNGAKPGDTAVIIYSSGSTGSPKGVLLSHSSIANYADVVPPTWGVQEGQEVFLNQAAYSFDVSLQQTIVALGIGSTVVIVGSQARGDPAILSKLIVDENITVTGATPTEYLTWARHWDSERLRKSQWRHALTWGEPITKRQIRELQVLGIPTFNIVDAYGPAEATITSAHGKVALTNIGLENTAGNPKVPLSITPNGSVYIVDEQLKAVPAGVSGEIVLGGAAIAKGYLNDETLVAERFLEDKYASPYFKSKGWTTAHRTGDRGFLTSDGRLILQGRIEGSTQVKLAGVRVDVQDIEATILQAVPDIHQIAVSVRKGAESDIPYLVAFVVLAENGFSPAQKAHFLEGLPRNLPLPQYLKPAVAIEVDRLPTNSSHKRDRRAIDAWPLPKPPAAEVQISTPDNELTDFERALRQLWEDTLPEGVAHRHFIKRSSDFFHVGGSSLSLINLQGLIKERLNLSISLYKLFQNSTLITMASSLQDVGTEVDESATVDWAREATLPSDIRRSVITPRKIQPIKSIVLTGATGFVGREILRRLLADDRVSRVYCLAVRKKRSDLPTSLFGHSKVVLYSGDLGAPRLGLSEGDTEAIFNDERGADAVIHAGADVSFLKTYHSLRLVNVASTRELIRLVALRQLPLHFVSSATVARLALEAGRSSFGRESIADYPPTAVRAAVEDGYVSSKWVSEVLVERAAKELAVPVWIHRPTSIAGEDASELDLMSNITKYVQKTKAIPNTTEWNGGFDFVSVQTVGRDIVHEVLNGAQVGGEVQYLYQSGEIEISGDEMQSIMELGTGTSFEVLPFAEWVDRAEQAGLSHLLGLYLRRAEKGQLLIPKFLKE</sequence>
<evidence type="ECO:0000256" key="9">
    <source>
        <dbReference type="ARBA" id="ARBA00029443"/>
    </source>
</evidence>
<dbReference type="CDD" id="cd02440">
    <property type="entry name" value="AdoMet_MTases"/>
    <property type="match status" value="1"/>
</dbReference>
<keyword evidence="4" id="KW-0489">Methyltransferase</keyword>
<dbReference type="EMBL" id="NLAX01000005">
    <property type="protein sequence ID" value="PKS11761.1"/>
    <property type="molecule type" value="Genomic_DNA"/>
</dbReference>
<dbReference type="GO" id="GO:0004312">
    <property type="term" value="F:fatty acid synthase activity"/>
    <property type="evidence" value="ECO:0007669"/>
    <property type="project" value="TreeGrafter"/>
</dbReference>
<dbReference type="InterPro" id="IPR049552">
    <property type="entry name" value="PKS_DH_N"/>
</dbReference>
<dbReference type="Pfam" id="PF00698">
    <property type="entry name" value="Acyl_transf_1"/>
    <property type="match status" value="1"/>
</dbReference>
<dbReference type="CDD" id="cd05930">
    <property type="entry name" value="A_NRPS"/>
    <property type="match status" value="1"/>
</dbReference>
<dbReference type="InterPro" id="IPR014043">
    <property type="entry name" value="Acyl_transferase_dom"/>
</dbReference>
<dbReference type="PROSITE" id="PS50075">
    <property type="entry name" value="CARRIER"/>
    <property type="match status" value="2"/>
</dbReference>
<protein>
    <recommendedName>
        <fullName evidence="17">Carrier domain-containing protein</fullName>
    </recommendedName>
</protein>
<dbReference type="InterPro" id="IPR013217">
    <property type="entry name" value="Methyltransf_12"/>
</dbReference>
<dbReference type="InterPro" id="IPR032821">
    <property type="entry name" value="PKS_assoc"/>
</dbReference>
<dbReference type="InterPro" id="IPR049551">
    <property type="entry name" value="PKS_DH_C"/>
</dbReference>
<dbReference type="SUPFAM" id="SSF51735">
    <property type="entry name" value="NAD(P)-binding Rossmann-fold domains"/>
    <property type="match status" value="2"/>
</dbReference>
<dbReference type="SMART" id="SM00823">
    <property type="entry name" value="PKS_PP"/>
    <property type="match status" value="1"/>
</dbReference>
<dbReference type="FunFam" id="3.40.47.10:FF:000019">
    <property type="entry name" value="Polyketide synthase type I"/>
    <property type="match status" value="1"/>
</dbReference>
<dbReference type="GO" id="GO:0008168">
    <property type="term" value="F:methyltransferase activity"/>
    <property type="evidence" value="ECO:0007669"/>
    <property type="project" value="UniProtKB-KW"/>
</dbReference>
<comment type="caution">
    <text evidence="15">The sequence shown here is derived from an EMBL/GenBank/DDBJ whole genome shotgun (WGS) entry which is preliminary data.</text>
</comment>
<organism evidence="15 16">
    <name type="scientific">Lomentospora prolificans</name>
    <dbReference type="NCBI Taxonomy" id="41688"/>
    <lineage>
        <taxon>Eukaryota</taxon>
        <taxon>Fungi</taxon>
        <taxon>Dikarya</taxon>
        <taxon>Ascomycota</taxon>
        <taxon>Pezizomycotina</taxon>
        <taxon>Sordariomycetes</taxon>
        <taxon>Hypocreomycetidae</taxon>
        <taxon>Microascales</taxon>
        <taxon>Microascaceae</taxon>
        <taxon>Lomentospora</taxon>
    </lineage>
</organism>
<feature type="active site" description="Proton acceptor; for dehydratase activity" evidence="10">
    <location>
        <position position="990"/>
    </location>
</feature>
<dbReference type="SMART" id="SM00822">
    <property type="entry name" value="PKS_KR"/>
    <property type="match status" value="1"/>
</dbReference>
<dbReference type="Gene3D" id="3.40.366.10">
    <property type="entry name" value="Malonyl-Coenzyme A Acyl Carrier Protein, domain 2"/>
    <property type="match status" value="1"/>
</dbReference>
<dbReference type="InterPro" id="IPR014031">
    <property type="entry name" value="Ketoacyl_synth_C"/>
</dbReference>
<dbReference type="SUPFAM" id="SSF53335">
    <property type="entry name" value="S-adenosyl-L-methionine-dependent methyltransferases"/>
    <property type="match status" value="1"/>
</dbReference>
<dbReference type="Pfam" id="PF07993">
    <property type="entry name" value="NAD_binding_4"/>
    <property type="match status" value="1"/>
</dbReference>
<dbReference type="InterPro" id="IPR023213">
    <property type="entry name" value="CAT-like_dom_sf"/>
</dbReference>
<proteinExistence type="inferred from homology"/>
<gene>
    <name evidence="15" type="ORF">jhhlp_001750</name>
</gene>
<dbReference type="PROSITE" id="PS52004">
    <property type="entry name" value="KS3_2"/>
    <property type="match status" value="1"/>
</dbReference>
<dbReference type="InterPro" id="IPR000873">
    <property type="entry name" value="AMP-dep_synth/lig_dom"/>
</dbReference>
<evidence type="ECO:0008006" key="17">
    <source>
        <dbReference type="Google" id="ProtNLM"/>
    </source>
</evidence>
<dbReference type="InterPro" id="IPR050091">
    <property type="entry name" value="PKS_NRPS_Biosynth_Enz"/>
</dbReference>
<evidence type="ECO:0000259" key="13">
    <source>
        <dbReference type="PROSITE" id="PS52004"/>
    </source>
</evidence>
<feature type="region of interest" description="C-terminal hotdog fold" evidence="10">
    <location>
        <begin position="1105"/>
        <end position="1260"/>
    </location>
</feature>
<dbReference type="Proteomes" id="UP000233524">
    <property type="component" value="Unassembled WGS sequence"/>
</dbReference>
<dbReference type="SMART" id="SM00827">
    <property type="entry name" value="PKS_AT"/>
    <property type="match status" value="1"/>
</dbReference>
<dbReference type="STRING" id="41688.A0A2N3NH90"/>
<keyword evidence="6" id="KW-0677">Repeat</keyword>
<evidence type="ECO:0000256" key="2">
    <source>
        <dbReference type="ARBA" id="ARBA00022553"/>
    </source>
</evidence>
<evidence type="ECO:0000256" key="5">
    <source>
        <dbReference type="ARBA" id="ARBA00022679"/>
    </source>
</evidence>
<dbReference type="InterPro" id="IPR036736">
    <property type="entry name" value="ACP-like_sf"/>
</dbReference>
<evidence type="ECO:0000256" key="6">
    <source>
        <dbReference type="ARBA" id="ARBA00022737"/>
    </source>
</evidence>
<dbReference type="InterPro" id="IPR013120">
    <property type="entry name" value="FAR_NAD-bd"/>
</dbReference>
<dbReference type="InterPro" id="IPR001242">
    <property type="entry name" value="Condensation_dom"/>
</dbReference>
<feature type="region of interest" description="Disordered" evidence="11">
    <location>
        <begin position="2525"/>
        <end position="2568"/>
    </location>
</feature>
<dbReference type="Pfam" id="PF08242">
    <property type="entry name" value="Methyltransf_12"/>
    <property type="match status" value="1"/>
</dbReference>
<dbReference type="PROSITE" id="PS52019">
    <property type="entry name" value="PKS_MFAS_DH"/>
    <property type="match status" value="1"/>
</dbReference>
<evidence type="ECO:0000313" key="15">
    <source>
        <dbReference type="EMBL" id="PKS11761.1"/>
    </source>
</evidence>
<dbReference type="Gene3D" id="3.30.70.3290">
    <property type="match status" value="1"/>
</dbReference>
<dbReference type="GO" id="GO:0006633">
    <property type="term" value="P:fatty acid biosynthetic process"/>
    <property type="evidence" value="ECO:0007669"/>
    <property type="project" value="InterPro"/>
</dbReference>
<dbReference type="PANTHER" id="PTHR43775:SF20">
    <property type="entry name" value="HYBRID PKS-NRPS SYNTHETASE APDA"/>
    <property type="match status" value="1"/>
</dbReference>
<dbReference type="InterPro" id="IPR016035">
    <property type="entry name" value="Acyl_Trfase/lysoPLipase"/>
</dbReference>
<dbReference type="InterPro" id="IPR006162">
    <property type="entry name" value="Ppantetheine_attach_site"/>
</dbReference>
<dbReference type="Pfam" id="PF21089">
    <property type="entry name" value="PKS_DH_N"/>
    <property type="match status" value="1"/>
</dbReference>
<evidence type="ECO:0000256" key="8">
    <source>
        <dbReference type="ARBA" id="ARBA00023268"/>
    </source>
</evidence>
<dbReference type="InterPro" id="IPR020806">
    <property type="entry name" value="PKS_PP-bd"/>
</dbReference>
<dbReference type="GO" id="GO:0016874">
    <property type="term" value="F:ligase activity"/>
    <property type="evidence" value="ECO:0007669"/>
    <property type="project" value="UniProtKB-KW"/>
</dbReference>
<dbReference type="PANTHER" id="PTHR43775">
    <property type="entry name" value="FATTY ACID SYNTHASE"/>
    <property type="match status" value="1"/>
</dbReference>
<dbReference type="SUPFAM" id="SSF55048">
    <property type="entry name" value="Probable ACP-binding domain of malonyl-CoA ACP transacylase"/>
    <property type="match status" value="1"/>
</dbReference>
<dbReference type="Gene3D" id="1.10.1200.10">
    <property type="entry name" value="ACP-like"/>
    <property type="match status" value="2"/>
</dbReference>
<dbReference type="Pfam" id="PF16197">
    <property type="entry name" value="KAsynt_C_assoc"/>
    <property type="match status" value="1"/>
</dbReference>
<dbReference type="Pfam" id="PF00668">
    <property type="entry name" value="Condensation"/>
    <property type="match status" value="1"/>
</dbReference>
<dbReference type="InterPro" id="IPR001227">
    <property type="entry name" value="Ac_transferase_dom_sf"/>
</dbReference>
<dbReference type="SUPFAM" id="SSF52777">
    <property type="entry name" value="CoA-dependent acyltransferases"/>
    <property type="match status" value="2"/>
</dbReference>
<dbReference type="InterPro" id="IPR036291">
    <property type="entry name" value="NAD(P)-bd_dom_sf"/>
</dbReference>
<keyword evidence="2" id="KW-0597">Phosphoprotein</keyword>
<evidence type="ECO:0000259" key="12">
    <source>
        <dbReference type="PROSITE" id="PS50075"/>
    </source>
</evidence>
<dbReference type="Gene3D" id="3.40.47.10">
    <property type="match status" value="1"/>
</dbReference>
<dbReference type="GO" id="GO:0004315">
    <property type="term" value="F:3-oxoacyl-[acyl-carrier-protein] synthase activity"/>
    <property type="evidence" value="ECO:0007669"/>
    <property type="project" value="InterPro"/>
</dbReference>
<dbReference type="CDD" id="cd00833">
    <property type="entry name" value="PKS"/>
    <property type="match status" value="1"/>
</dbReference>
<dbReference type="InterPro" id="IPR020841">
    <property type="entry name" value="PKS_Beta-ketoAc_synthase_dom"/>
</dbReference>
<keyword evidence="7" id="KW-0560">Oxidoreductase</keyword>
<dbReference type="InParanoid" id="A0A2N3NH90"/>
<dbReference type="SUPFAM" id="SSF47336">
    <property type="entry name" value="ACP-like"/>
    <property type="match status" value="2"/>
</dbReference>
<dbReference type="SUPFAM" id="SSF56801">
    <property type="entry name" value="Acetyl-CoA synthetase-like"/>
    <property type="match status" value="1"/>
</dbReference>
<dbReference type="VEuPathDB" id="FungiDB:jhhlp_001750"/>
<evidence type="ECO:0000256" key="10">
    <source>
        <dbReference type="PROSITE-ProRule" id="PRU01363"/>
    </source>
</evidence>
<dbReference type="Gene3D" id="3.10.129.110">
    <property type="entry name" value="Polyketide synthase dehydratase"/>
    <property type="match status" value="1"/>
</dbReference>
<evidence type="ECO:0000256" key="3">
    <source>
        <dbReference type="ARBA" id="ARBA00022598"/>
    </source>
</evidence>
<accession>A0A2N3NH90</accession>
<dbReference type="Gene3D" id="3.40.50.12780">
    <property type="entry name" value="N-terminal domain of ligase-like"/>
    <property type="match status" value="1"/>
</dbReference>
<keyword evidence="16" id="KW-1185">Reference proteome</keyword>
<dbReference type="InterPro" id="IPR020845">
    <property type="entry name" value="AMP-binding_CS"/>
</dbReference>
<dbReference type="SUPFAM" id="SSF53901">
    <property type="entry name" value="Thiolase-like"/>
    <property type="match status" value="1"/>
</dbReference>
<feature type="domain" description="PKS/mFAS DH" evidence="14">
    <location>
        <begin position="958"/>
        <end position="1260"/>
    </location>
</feature>
<dbReference type="InterPro" id="IPR016039">
    <property type="entry name" value="Thiolase-like"/>
</dbReference>
<dbReference type="PROSITE" id="PS00606">
    <property type="entry name" value="KS3_1"/>
    <property type="match status" value="1"/>
</dbReference>
<dbReference type="InterPro" id="IPR042104">
    <property type="entry name" value="PKS_dehydratase_sf"/>
</dbReference>
<keyword evidence="1" id="KW-0596">Phosphopantetheine</keyword>
<reference evidence="15 16" key="1">
    <citation type="journal article" date="2017" name="G3 (Bethesda)">
        <title>First Draft Genome Sequence of the Pathogenic Fungus Lomentospora prolificans (Formerly Scedosporium prolificans).</title>
        <authorList>
            <person name="Luo R."/>
            <person name="Zimin A."/>
            <person name="Workman R."/>
            <person name="Fan Y."/>
            <person name="Pertea G."/>
            <person name="Grossman N."/>
            <person name="Wear M.P."/>
            <person name="Jia B."/>
            <person name="Miller H."/>
            <person name="Casadevall A."/>
            <person name="Timp W."/>
            <person name="Zhang S.X."/>
            <person name="Salzberg S.L."/>
        </authorList>
    </citation>
    <scope>NUCLEOTIDE SEQUENCE [LARGE SCALE GENOMIC DNA]</scope>
    <source>
        <strain evidence="15 16">JHH-5317</strain>
    </source>
</reference>
<dbReference type="Pfam" id="PF00550">
    <property type="entry name" value="PP-binding"/>
    <property type="match status" value="2"/>
</dbReference>
<feature type="domain" description="Carrier" evidence="12">
    <location>
        <begin position="3587"/>
        <end position="3667"/>
    </location>
</feature>
<dbReference type="GO" id="GO:0032259">
    <property type="term" value="P:methylation"/>
    <property type="evidence" value="ECO:0007669"/>
    <property type="project" value="UniProtKB-KW"/>
</dbReference>
<comment type="similarity">
    <text evidence="9">In the C-terminal section; belongs to the NRP synthetase family.</text>
</comment>
<dbReference type="Gene3D" id="3.30.559.10">
    <property type="entry name" value="Chloramphenicol acetyltransferase-like domain"/>
    <property type="match status" value="1"/>
</dbReference>
<dbReference type="InterPro" id="IPR020807">
    <property type="entry name" value="PKS_DH"/>
</dbReference>
<dbReference type="InterPro" id="IPR013968">
    <property type="entry name" value="PKS_KR"/>
</dbReference>
<evidence type="ECO:0000313" key="16">
    <source>
        <dbReference type="Proteomes" id="UP000233524"/>
    </source>
</evidence>
<evidence type="ECO:0000259" key="14">
    <source>
        <dbReference type="PROSITE" id="PS52019"/>
    </source>
</evidence>
<evidence type="ECO:0000256" key="7">
    <source>
        <dbReference type="ARBA" id="ARBA00023002"/>
    </source>
</evidence>
<dbReference type="InterPro" id="IPR009081">
    <property type="entry name" value="PP-bd_ACP"/>
</dbReference>
<feature type="domain" description="Ketosynthase family 3 (KS3)" evidence="13">
    <location>
        <begin position="11"/>
        <end position="449"/>
    </location>
</feature>
<dbReference type="InterPro" id="IPR014030">
    <property type="entry name" value="Ketoacyl_synth_N"/>
</dbReference>
<evidence type="ECO:0000256" key="4">
    <source>
        <dbReference type="ARBA" id="ARBA00022603"/>
    </source>
</evidence>
<dbReference type="SMART" id="SM00826">
    <property type="entry name" value="PKS_DH"/>
    <property type="match status" value="1"/>
</dbReference>
<evidence type="ECO:0000256" key="1">
    <source>
        <dbReference type="ARBA" id="ARBA00022450"/>
    </source>
</evidence>
<dbReference type="GO" id="GO:0009403">
    <property type="term" value="P:toxin biosynthetic process"/>
    <property type="evidence" value="ECO:0007669"/>
    <property type="project" value="UniProtKB-ARBA"/>
</dbReference>
<dbReference type="PROSITE" id="PS00455">
    <property type="entry name" value="AMP_BINDING"/>
    <property type="match status" value="1"/>
</dbReference>
<feature type="compositionally biased region" description="Low complexity" evidence="11">
    <location>
        <begin position="2529"/>
        <end position="2538"/>
    </location>
</feature>
<dbReference type="Pfam" id="PF02801">
    <property type="entry name" value="Ketoacyl-synt_C"/>
    <property type="match status" value="1"/>
</dbReference>
<dbReference type="InterPro" id="IPR049900">
    <property type="entry name" value="PKS_mFAS_DH"/>
</dbReference>
<dbReference type="InterPro" id="IPR016036">
    <property type="entry name" value="Malonyl_transacylase_ACP-bd"/>
</dbReference>
<dbReference type="Pfam" id="PF08659">
    <property type="entry name" value="KR"/>
    <property type="match status" value="1"/>
</dbReference>
<dbReference type="SMART" id="SM00825">
    <property type="entry name" value="PKS_KS"/>
    <property type="match status" value="1"/>
</dbReference>
<feature type="domain" description="Carrier" evidence="12">
    <location>
        <begin position="2412"/>
        <end position="2488"/>
    </location>
</feature>
<dbReference type="PROSITE" id="PS00012">
    <property type="entry name" value="PHOSPHOPANTETHEINE"/>
    <property type="match status" value="1"/>
</dbReference>
<dbReference type="Gene3D" id="3.40.50.150">
    <property type="entry name" value="Vaccinia Virus protein VP39"/>
    <property type="match status" value="1"/>
</dbReference>
<keyword evidence="3" id="KW-0436">Ligase</keyword>
<dbReference type="Gene3D" id="3.30.559.30">
    <property type="entry name" value="Nonribosomal peptide synthetase, condensation domain"/>
    <property type="match status" value="1"/>
</dbReference>
<dbReference type="Gene3D" id="3.30.300.30">
    <property type="match status" value="1"/>
</dbReference>
<dbReference type="Pfam" id="PF00501">
    <property type="entry name" value="AMP-binding"/>
    <property type="match status" value="1"/>
</dbReference>
<keyword evidence="5" id="KW-0808">Transferase</keyword>
<dbReference type="Pfam" id="PF00109">
    <property type="entry name" value="ketoacyl-synt"/>
    <property type="match status" value="1"/>
</dbReference>
<dbReference type="SUPFAM" id="SSF52151">
    <property type="entry name" value="FabD/lysophospholipase-like"/>
    <property type="match status" value="1"/>
</dbReference>
<feature type="active site" description="Proton donor; for dehydratase activity" evidence="10">
    <location>
        <position position="1166"/>
    </location>
</feature>
<keyword evidence="8" id="KW-0511">Multifunctional enzyme</keyword>
<evidence type="ECO:0000256" key="11">
    <source>
        <dbReference type="SAM" id="MobiDB-lite"/>
    </source>
</evidence>
<name>A0A2N3NH90_9PEZI</name>
<dbReference type="InterPro" id="IPR018201">
    <property type="entry name" value="Ketoacyl_synth_AS"/>
</dbReference>
<dbReference type="Pfam" id="PF14765">
    <property type="entry name" value="PS-DH"/>
    <property type="match status" value="1"/>
</dbReference>
<dbReference type="CDD" id="cd19532">
    <property type="entry name" value="C_PKS-NRPS"/>
    <property type="match status" value="1"/>
</dbReference>